<protein>
    <submittedName>
        <fullName evidence="3">Uncharacterized protein</fullName>
    </submittedName>
</protein>
<evidence type="ECO:0000256" key="2">
    <source>
        <dbReference type="SAM" id="SignalP"/>
    </source>
</evidence>
<keyword evidence="2" id="KW-0732">Signal</keyword>
<evidence type="ECO:0000313" key="3">
    <source>
        <dbReference type="EMBL" id="CAL1528151.1"/>
    </source>
</evidence>
<dbReference type="EMBL" id="CAXITT010000027">
    <property type="protein sequence ID" value="CAL1528151.1"/>
    <property type="molecule type" value="Genomic_DNA"/>
</dbReference>
<dbReference type="Proteomes" id="UP001497497">
    <property type="component" value="Unassembled WGS sequence"/>
</dbReference>
<keyword evidence="1" id="KW-1133">Transmembrane helix</keyword>
<gene>
    <name evidence="3" type="ORF">GSLYS_00002321001</name>
</gene>
<keyword evidence="1" id="KW-0812">Transmembrane</keyword>
<accession>A0AAV2H3C5</accession>
<evidence type="ECO:0000256" key="1">
    <source>
        <dbReference type="SAM" id="Phobius"/>
    </source>
</evidence>
<name>A0AAV2H3C5_LYMST</name>
<sequence>MFEITGTLRLLLLLVVLSHLPVCSGWDVDATRLSLKLVFYEKSCSDGMVAHQDYFILKGLMNITKLEGGQRADIAIFYIDRRRQNEWIVESTVKLEEVTCRDLNHVKIDTCSCTSMDTNYVRIMCNLTAKIVYSRTYLSLCFVNGGKYTFSPSFKMPPVYGTPVCLGPSVNRAAKSHPESFSAVLGIALLGSAVVCLASSLISQM</sequence>
<proteinExistence type="predicted"/>
<feature type="transmembrane region" description="Helical" evidence="1">
    <location>
        <begin position="181"/>
        <end position="202"/>
    </location>
</feature>
<dbReference type="AlphaFoldDB" id="A0AAV2H3C5"/>
<reference evidence="3 4" key="1">
    <citation type="submission" date="2024-04" db="EMBL/GenBank/DDBJ databases">
        <authorList>
            <consortium name="Genoscope - CEA"/>
            <person name="William W."/>
        </authorList>
    </citation>
    <scope>NUCLEOTIDE SEQUENCE [LARGE SCALE GENOMIC DNA]</scope>
</reference>
<keyword evidence="1" id="KW-0472">Membrane</keyword>
<evidence type="ECO:0000313" key="4">
    <source>
        <dbReference type="Proteomes" id="UP001497497"/>
    </source>
</evidence>
<feature type="chain" id="PRO_5043382451" evidence="2">
    <location>
        <begin position="26"/>
        <end position="205"/>
    </location>
</feature>
<organism evidence="3 4">
    <name type="scientific">Lymnaea stagnalis</name>
    <name type="common">Great pond snail</name>
    <name type="synonym">Helix stagnalis</name>
    <dbReference type="NCBI Taxonomy" id="6523"/>
    <lineage>
        <taxon>Eukaryota</taxon>
        <taxon>Metazoa</taxon>
        <taxon>Spiralia</taxon>
        <taxon>Lophotrochozoa</taxon>
        <taxon>Mollusca</taxon>
        <taxon>Gastropoda</taxon>
        <taxon>Heterobranchia</taxon>
        <taxon>Euthyneura</taxon>
        <taxon>Panpulmonata</taxon>
        <taxon>Hygrophila</taxon>
        <taxon>Lymnaeoidea</taxon>
        <taxon>Lymnaeidae</taxon>
        <taxon>Lymnaea</taxon>
    </lineage>
</organism>
<keyword evidence="4" id="KW-1185">Reference proteome</keyword>
<feature type="signal peptide" evidence="2">
    <location>
        <begin position="1"/>
        <end position="25"/>
    </location>
</feature>
<comment type="caution">
    <text evidence="3">The sequence shown here is derived from an EMBL/GenBank/DDBJ whole genome shotgun (WGS) entry which is preliminary data.</text>
</comment>